<evidence type="ECO:0000313" key="1">
    <source>
        <dbReference type="EMBL" id="CAI2177870.1"/>
    </source>
</evidence>
<dbReference type="OrthoDB" id="76949at2759"/>
<dbReference type="InterPro" id="IPR013761">
    <property type="entry name" value="SAM/pointed_sf"/>
</dbReference>
<name>A0A9W4WWQ4_9GLOM</name>
<comment type="caution">
    <text evidence="1">The sequence shown here is derived from an EMBL/GenBank/DDBJ whole genome shotgun (WGS) entry which is preliminary data.</text>
</comment>
<feature type="non-terminal residue" evidence="1">
    <location>
        <position position="1"/>
    </location>
</feature>
<dbReference type="Proteomes" id="UP001153678">
    <property type="component" value="Unassembled WGS sequence"/>
</dbReference>
<organism evidence="1 2">
    <name type="scientific">Funneliformis geosporum</name>
    <dbReference type="NCBI Taxonomy" id="1117311"/>
    <lineage>
        <taxon>Eukaryota</taxon>
        <taxon>Fungi</taxon>
        <taxon>Fungi incertae sedis</taxon>
        <taxon>Mucoromycota</taxon>
        <taxon>Glomeromycotina</taxon>
        <taxon>Glomeromycetes</taxon>
        <taxon>Glomerales</taxon>
        <taxon>Glomeraceae</taxon>
        <taxon>Funneliformis</taxon>
    </lineage>
</organism>
<accession>A0A9W4WWQ4</accession>
<dbReference type="EMBL" id="CAMKVN010001755">
    <property type="protein sequence ID" value="CAI2177870.1"/>
    <property type="molecule type" value="Genomic_DNA"/>
</dbReference>
<dbReference type="Gene3D" id="1.10.150.50">
    <property type="entry name" value="Transcription Factor, Ets-1"/>
    <property type="match status" value="1"/>
</dbReference>
<sequence length="119" mass="13406">MSASSTSAPMAPIASLPTVEEINGWNRDRAKGFLQERRADLDLEGKDIDKMYNQKVLKGCTFLELTREDLLSIKIPLGTAKEILKLISKIKGGRTFASSNMIHHDINFYIEPKIMIKKL</sequence>
<reference evidence="1" key="1">
    <citation type="submission" date="2022-08" db="EMBL/GenBank/DDBJ databases">
        <authorList>
            <person name="Kallberg Y."/>
            <person name="Tangrot J."/>
            <person name="Rosling A."/>
        </authorList>
    </citation>
    <scope>NUCLEOTIDE SEQUENCE</scope>
    <source>
        <strain evidence="1">Wild A</strain>
    </source>
</reference>
<keyword evidence="2" id="KW-1185">Reference proteome</keyword>
<gene>
    <name evidence="1" type="ORF">FWILDA_LOCUS8301</name>
</gene>
<protein>
    <submittedName>
        <fullName evidence="1">4741_t:CDS:1</fullName>
    </submittedName>
</protein>
<proteinExistence type="predicted"/>
<dbReference type="AlphaFoldDB" id="A0A9W4WWQ4"/>
<evidence type="ECO:0000313" key="2">
    <source>
        <dbReference type="Proteomes" id="UP001153678"/>
    </source>
</evidence>